<feature type="transmembrane region" description="Helical" evidence="1">
    <location>
        <begin position="172"/>
        <end position="194"/>
    </location>
</feature>
<dbReference type="HOGENOM" id="CLU_015114_7_0_1"/>
<dbReference type="KEGG" id="ehx:EMIHUDRAFT_250736"/>
<dbReference type="GeneID" id="17250145"/>
<dbReference type="eggNOG" id="ENOG502S6FK">
    <property type="taxonomic scope" value="Eukaryota"/>
</dbReference>
<dbReference type="EnsemblProtists" id="EOD26376">
    <property type="protein sequence ID" value="EOD26376"/>
    <property type="gene ID" value="EMIHUDRAFT_205382"/>
</dbReference>
<keyword evidence="3" id="KW-1185">Reference proteome</keyword>
<feature type="transmembrane region" description="Helical" evidence="1">
    <location>
        <begin position="200"/>
        <end position="221"/>
    </location>
</feature>
<dbReference type="EnsemblProtists" id="EOD03994">
    <property type="protein sequence ID" value="EOD03994"/>
    <property type="gene ID" value="EMIHUDRAFT_250736"/>
</dbReference>
<feature type="transmembrane region" description="Helical" evidence="1">
    <location>
        <begin position="74"/>
        <end position="98"/>
    </location>
</feature>
<dbReference type="RefSeq" id="XP_005778805.1">
    <property type="nucleotide sequence ID" value="XM_005778748.1"/>
</dbReference>
<name>A0A0D3HYA9_EMIH1</name>
<dbReference type="RefSeq" id="XP_005756423.1">
    <property type="nucleotide sequence ID" value="XM_005756366.1"/>
</dbReference>
<feature type="transmembrane region" description="Helical" evidence="1">
    <location>
        <begin position="12"/>
        <end position="37"/>
    </location>
</feature>
<keyword evidence="1" id="KW-0812">Transmembrane</keyword>
<dbReference type="GeneID" id="17271922"/>
<feature type="transmembrane region" description="Helical" evidence="1">
    <location>
        <begin position="135"/>
        <end position="160"/>
    </location>
</feature>
<feature type="transmembrane region" description="Helical" evidence="1">
    <location>
        <begin position="110"/>
        <end position="129"/>
    </location>
</feature>
<reference evidence="3" key="1">
    <citation type="journal article" date="2013" name="Nature">
        <title>Pan genome of the phytoplankton Emiliania underpins its global distribution.</title>
        <authorList>
            <person name="Read B.A."/>
            <person name="Kegel J."/>
            <person name="Klute M.J."/>
            <person name="Kuo A."/>
            <person name="Lefebvre S.C."/>
            <person name="Maumus F."/>
            <person name="Mayer C."/>
            <person name="Miller J."/>
            <person name="Monier A."/>
            <person name="Salamov A."/>
            <person name="Young J."/>
            <person name="Aguilar M."/>
            <person name="Claverie J.M."/>
            <person name="Frickenhaus S."/>
            <person name="Gonzalez K."/>
            <person name="Herman E.K."/>
            <person name="Lin Y.C."/>
            <person name="Napier J."/>
            <person name="Ogata H."/>
            <person name="Sarno A.F."/>
            <person name="Shmutz J."/>
            <person name="Schroeder D."/>
            <person name="de Vargas C."/>
            <person name="Verret F."/>
            <person name="von Dassow P."/>
            <person name="Valentin K."/>
            <person name="Van de Peer Y."/>
            <person name="Wheeler G."/>
            <person name="Dacks J.B."/>
            <person name="Delwiche C.F."/>
            <person name="Dyhrman S.T."/>
            <person name="Glockner G."/>
            <person name="John U."/>
            <person name="Richards T."/>
            <person name="Worden A.Z."/>
            <person name="Zhang X."/>
            <person name="Grigoriev I.V."/>
            <person name="Allen A.E."/>
            <person name="Bidle K."/>
            <person name="Borodovsky M."/>
            <person name="Bowler C."/>
            <person name="Brownlee C."/>
            <person name="Cock J.M."/>
            <person name="Elias M."/>
            <person name="Gladyshev V.N."/>
            <person name="Groth M."/>
            <person name="Guda C."/>
            <person name="Hadaegh A."/>
            <person name="Iglesias-Rodriguez M.D."/>
            <person name="Jenkins J."/>
            <person name="Jones B.M."/>
            <person name="Lawson T."/>
            <person name="Leese F."/>
            <person name="Lindquist E."/>
            <person name="Lobanov A."/>
            <person name="Lomsadze A."/>
            <person name="Malik S.B."/>
            <person name="Marsh M.E."/>
            <person name="Mackinder L."/>
            <person name="Mock T."/>
            <person name="Mueller-Roeber B."/>
            <person name="Pagarete A."/>
            <person name="Parker M."/>
            <person name="Probert I."/>
            <person name="Quesneville H."/>
            <person name="Raines C."/>
            <person name="Rensing S.A."/>
            <person name="Riano-Pachon D.M."/>
            <person name="Richier S."/>
            <person name="Rokitta S."/>
            <person name="Shiraiwa Y."/>
            <person name="Soanes D.M."/>
            <person name="van der Giezen M."/>
            <person name="Wahlund T.M."/>
            <person name="Williams B."/>
            <person name="Wilson W."/>
            <person name="Wolfe G."/>
            <person name="Wurch L.L."/>
        </authorList>
    </citation>
    <scope>NUCLEOTIDE SEQUENCE</scope>
</reference>
<keyword evidence="1" id="KW-1133">Transmembrane helix</keyword>
<evidence type="ECO:0000313" key="3">
    <source>
        <dbReference type="Proteomes" id="UP000013827"/>
    </source>
</evidence>
<evidence type="ECO:0000313" key="2">
    <source>
        <dbReference type="EnsemblProtists" id="EOD03994"/>
    </source>
</evidence>
<dbReference type="Proteomes" id="UP000013827">
    <property type="component" value="Unassembled WGS sequence"/>
</dbReference>
<dbReference type="AlphaFoldDB" id="A0A0D3HYA9"/>
<accession>A0A0D3HYA9</accession>
<proteinExistence type="predicted"/>
<dbReference type="KEGG" id="ehx:EMIHUDRAFT_205382"/>
<dbReference type="OMA" id="MLLTEWF"/>
<evidence type="ECO:0000256" key="1">
    <source>
        <dbReference type="SAM" id="Phobius"/>
    </source>
</evidence>
<organism evidence="2 3">
    <name type="scientific">Emiliania huxleyi (strain CCMP1516)</name>
    <dbReference type="NCBI Taxonomy" id="280463"/>
    <lineage>
        <taxon>Eukaryota</taxon>
        <taxon>Haptista</taxon>
        <taxon>Haptophyta</taxon>
        <taxon>Prymnesiophyceae</taxon>
        <taxon>Isochrysidales</taxon>
        <taxon>Noelaerhabdaceae</taxon>
        <taxon>Emiliania</taxon>
    </lineage>
</organism>
<reference evidence="2" key="2">
    <citation type="submission" date="2024-10" db="UniProtKB">
        <authorList>
            <consortium name="EnsemblProtists"/>
        </authorList>
    </citation>
    <scope>IDENTIFICATION</scope>
</reference>
<dbReference type="PaxDb" id="2903-EOD03994"/>
<feature type="transmembrane region" description="Helical" evidence="1">
    <location>
        <begin position="233"/>
        <end position="251"/>
    </location>
</feature>
<feature type="transmembrane region" description="Helical" evidence="1">
    <location>
        <begin position="49"/>
        <end position="68"/>
    </location>
</feature>
<sequence length="257" mass="26813">MLEALLGAYASPIVTASILCAFPSLVMLGMSFLAIGLQVPDMFTAALQHLAAGIVLSAVAVELVPKILEAPDDAGTTLGMTVGFFFGISLFLLILPALSSMKEPPPHYPWPLVFAVGTDALVDGLLIGISGAGGIGAGIIISAALTVEMGFLGLTFAASLKKQPAVKRTLTIVMPPLMLSFGGVLGGALGSALADNPPMYTGLMAFGVAALLFLVTEELLLEAHENVGGNDEHIWWVDGMFFFGFYCSFLLEKFTGE</sequence>
<keyword evidence="1" id="KW-0472">Membrane</keyword>
<protein>
    <submittedName>
        <fullName evidence="2">Uncharacterized protein</fullName>
    </submittedName>
</protein>